<comment type="caution">
    <text evidence="2">The sequence shown here is derived from an EMBL/GenBank/DDBJ whole genome shotgun (WGS) entry which is preliminary data.</text>
</comment>
<keyword evidence="3" id="KW-1185">Reference proteome</keyword>
<feature type="transmembrane region" description="Helical" evidence="1">
    <location>
        <begin position="12"/>
        <end position="31"/>
    </location>
</feature>
<gene>
    <name evidence="2" type="ORF">DF185_02980</name>
</gene>
<dbReference type="RefSeq" id="WP_110359227.1">
    <property type="nucleotide sequence ID" value="NZ_QFLI01000001.1"/>
</dbReference>
<dbReference type="OrthoDB" id="9811239at2"/>
<dbReference type="Proteomes" id="UP000248079">
    <property type="component" value="Unassembled WGS sequence"/>
</dbReference>
<dbReference type="EMBL" id="QFLI01000001">
    <property type="protein sequence ID" value="PXY03071.1"/>
    <property type="molecule type" value="Genomic_DNA"/>
</dbReference>
<keyword evidence="1" id="KW-1133">Transmembrane helix</keyword>
<organism evidence="2 3">
    <name type="scientific">Marinifilum breve</name>
    <dbReference type="NCBI Taxonomy" id="2184082"/>
    <lineage>
        <taxon>Bacteria</taxon>
        <taxon>Pseudomonadati</taxon>
        <taxon>Bacteroidota</taxon>
        <taxon>Bacteroidia</taxon>
        <taxon>Marinilabiliales</taxon>
        <taxon>Marinifilaceae</taxon>
    </lineage>
</organism>
<dbReference type="InterPro" id="IPR021218">
    <property type="entry name" value="DUF2784"/>
</dbReference>
<evidence type="ECO:0000256" key="1">
    <source>
        <dbReference type="SAM" id="Phobius"/>
    </source>
</evidence>
<feature type="transmembrane region" description="Helical" evidence="1">
    <location>
        <begin position="106"/>
        <end position="126"/>
    </location>
</feature>
<sequence length="137" mass="16096">MENLSHSSLIFLDYFFLVFHSLYCLFAVFGWMWNKTRFVHLITSLLTLFSWLIMGIWYGLGYCFLTDLHWDVRLALGKAPKSNSYIHFLIRETTGFDLPAALVDQAVVLVFSACFLLTISLNLIEYKKKRQNDQKRK</sequence>
<keyword evidence="1" id="KW-0812">Transmembrane</keyword>
<evidence type="ECO:0000313" key="2">
    <source>
        <dbReference type="EMBL" id="PXY03071.1"/>
    </source>
</evidence>
<dbReference type="Pfam" id="PF10861">
    <property type="entry name" value="DUF2784"/>
    <property type="match status" value="1"/>
</dbReference>
<proteinExistence type="predicted"/>
<feature type="transmembrane region" description="Helical" evidence="1">
    <location>
        <begin position="38"/>
        <end position="60"/>
    </location>
</feature>
<protein>
    <submittedName>
        <fullName evidence="2">DUF2784 domain-containing protein</fullName>
    </submittedName>
</protein>
<reference evidence="2 3" key="1">
    <citation type="submission" date="2018-05" db="EMBL/GenBank/DDBJ databases">
        <title>Marinifilum breve JC075T sp. nov., a marine bacterium isolated from Yongle Blue Hole in the South China Sea.</title>
        <authorList>
            <person name="Fu T."/>
        </authorList>
    </citation>
    <scope>NUCLEOTIDE SEQUENCE [LARGE SCALE GENOMIC DNA]</scope>
    <source>
        <strain evidence="2 3">JC075</strain>
    </source>
</reference>
<keyword evidence="1" id="KW-0472">Membrane</keyword>
<evidence type="ECO:0000313" key="3">
    <source>
        <dbReference type="Proteomes" id="UP000248079"/>
    </source>
</evidence>
<name>A0A2V4A327_9BACT</name>
<accession>A0A2V4A327</accession>
<dbReference type="AlphaFoldDB" id="A0A2V4A327"/>